<dbReference type="PANTHER" id="PTHR43199:SF1">
    <property type="entry name" value="GLUTATHIONE HYDROLASE PROENZYME"/>
    <property type="match status" value="1"/>
</dbReference>
<feature type="transmembrane region" description="Helical" evidence="10">
    <location>
        <begin position="20"/>
        <end position="42"/>
    </location>
</feature>
<keyword evidence="10" id="KW-0812">Transmembrane</keyword>
<evidence type="ECO:0000256" key="1">
    <source>
        <dbReference type="ARBA" id="ARBA00001049"/>
    </source>
</evidence>
<keyword evidence="12" id="KW-1185">Reference proteome</keyword>
<comment type="catalytic activity">
    <reaction evidence="2 9">
        <text>glutathione + H2O = L-cysteinylglycine + L-glutamate</text>
        <dbReference type="Rhea" id="RHEA:28807"/>
        <dbReference type="ChEBI" id="CHEBI:15377"/>
        <dbReference type="ChEBI" id="CHEBI:29985"/>
        <dbReference type="ChEBI" id="CHEBI:57925"/>
        <dbReference type="ChEBI" id="CHEBI:61694"/>
        <dbReference type="EC" id="3.4.19.13"/>
    </reaction>
</comment>
<dbReference type="InterPro" id="IPR000101">
    <property type="entry name" value="GGT_peptidase"/>
</dbReference>
<dbReference type="InterPro" id="IPR043137">
    <property type="entry name" value="GGT_ssub_C"/>
</dbReference>
<evidence type="ECO:0000256" key="3">
    <source>
        <dbReference type="ARBA" id="ARBA00009381"/>
    </source>
</evidence>
<dbReference type="InterPro" id="IPR055262">
    <property type="entry name" value="GGT_CS"/>
</dbReference>
<dbReference type="SUPFAM" id="SSF56235">
    <property type="entry name" value="N-terminal nucleophile aminohydrolases (Ntn hydrolases)"/>
    <property type="match status" value="1"/>
</dbReference>
<dbReference type="PRINTS" id="PR01210">
    <property type="entry name" value="GGTRANSPTASE"/>
</dbReference>
<dbReference type="EC" id="3.4.19.13" evidence="9"/>
<comment type="caution">
    <text evidence="11">The sequence shown here is derived from an EMBL/GenBank/DDBJ whole genome shotgun (WGS) entry which is preliminary data.</text>
</comment>
<proteinExistence type="inferred from homology"/>
<evidence type="ECO:0000256" key="10">
    <source>
        <dbReference type="SAM" id="Phobius"/>
    </source>
</evidence>
<evidence type="ECO:0000256" key="2">
    <source>
        <dbReference type="ARBA" id="ARBA00001089"/>
    </source>
</evidence>
<name>A0ABU7RF57_9BACT</name>
<evidence type="ECO:0000256" key="9">
    <source>
        <dbReference type="RuleBase" id="RU368036"/>
    </source>
</evidence>
<evidence type="ECO:0000256" key="7">
    <source>
        <dbReference type="ARBA" id="ARBA00023315"/>
    </source>
</evidence>
<dbReference type="PROSITE" id="PS00462">
    <property type="entry name" value="G_GLU_TRANSPEPTIDASE"/>
    <property type="match status" value="1"/>
</dbReference>
<dbReference type="InterPro" id="IPR051792">
    <property type="entry name" value="GGT_bact"/>
</dbReference>
<reference evidence="11 12" key="1">
    <citation type="submission" date="2024-01" db="EMBL/GenBank/DDBJ databases">
        <title>Niabella digestum sp. nov., isolated from waste digestion system.</title>
        <authorList>
            <person name="Zhang L."/>
        </authorList>
    </citation>
    <scope>NUCLEOTIDE SEQUENCE [LARGE SCALE GENOMIC DNA]</scope>
    <source>
        <strain evidence="11 12">A18</strain>
    </source>
</reference>
<evidence type="ECO:0000256" key="4">
    <source>
        <dbReference type="ARBA" id="ARBA00022679"/>
    </source>
</evidence>
<keyword evidence="9" id="KW-0317">Glutathione biosynthesis</keyword>
<comment type="catalytic activity">
    <reaction evidence="8 9">
        <text>an N-terminal (5-L-glutamyl)-[peptide] + an alpha-amino acid = 5-L-glutamyl amino acid + an N-terminal L-alpha-aminoacyl-[peptide]</text>
        <dbReference type="Rhea" id="RHEA:23904"/>
        <dbReference type="Rhea" id="RHEA-COMP:9780"/>
        <dbReference type="Rhea" id="RHEA-COMP:9795"/>
        <dbReference type="ChEBI" id="CHEBI:77644"/>
        <dbReference type="ChEBI" id="CHEBI:78597"/>
        <dbReference type="ChEBI" id="CHEBI:78599"/>
        <dbReference type="ChEBI" id="CHEBI:78608"/>
        <dbReference type="EC" id="2.3.2.2"/>
    </reaction>
</comment>
<evidence type="ECO:0000256" key="8">
    <source>
        <dbReference type="ARBA" id="ARBA00047417"/>
    </source>
</evidence>
<gene>
    <name evidence="11" type="primary">ggt</name>
    <name evidence="11" type="ORF">V2H41_05050</name>
</gene>
<keyword evidence="10" id="KW-1133">Transmembrane helix</keyword>
<dbReference type="EC" id="2.3.2.2" evidence="9"/>
<evidence type="ECO:0000256" key="5">
    <source>
        <dbReference type="ARBA" id="ARBA00022801"/>
    </source>
</evidence>
<keyword evidence="5 9" id="KW-0378">Hydrolase</keyword>
<comment type="pathway">
    <text evidence="9">Sulfur metabolism; glutathione metabolism.</text>
</comment>
<dbReference type="GO" id="GO:0103068">
    <property type="term" value="F:leukotriene C4 gamma-glutamyl transferase activity"/>
    <property type="evidence" value="ECO:0007669"/>
    <property type="project" value="UniProtKB-EC"/>
</dbReference>
<dbReference type="InterPro" id="IPR043138">
    <property type="entry name" value="GGT_lsub"/>
</dbReference>
<comment type="subunit">
    <text evidence="9">This enzyme consists of two polypeptide chains, which are synthesized in precursor form from a single polypeptide.</text>
</comment>
<organism evidence="11 12">
    <name type="scientific">Niabella digestorum</name>
    <dbReference type="NCBI Taxonomy" id="3117701"/>
    <lineage>
        <taxon>Bacteria</taxon>
        <taxon>Pseudomonadati</taxon>
        <taxon>Bacteroidota</taxon>
        <taxon>Chitinophagia</taxon>
        <taxon>Chitinophagales</taxon>
        <taxon>Chitinophagaceae</taxon>
        <taxon>Niabella</taxon>
    </lineage>
</organism>
<dbReference type="Gene3D" id="1.10.246.130">
    <property type="match status" value="1"/>
</dbReference>
<evidence type="ECO:0000256" key="6">
    <source>
        <dbReference type="ARBA" id="ARBA00023145"/>
    </source>
</evidence>
<evidence type="ECO:0000313" key="12">
    <source>
        <dbReference type="Proteomes" id="UP001357452"/>
    </source>
</evidence>
<dbReference type="Pfam" id="PF01019">
    <property type="entry name" value="G_glu_transpept"/>
    <property type="match status" value="1"/>
</dbReference>
<keyword evidence="4 9" id="KW-0808">Transferase</keyword>
<keyword evidence="6 9" id="KW-0865">Zymogen</keyword>
<dbReference type="EMBL" id="JAZGLY010000002">
    <property type="protein sequence ID" value="MEE6186637.1"/>
    <property type="molecule type" value="Genomic_DNA"/>
</dbReference>
<dbReference type="PANTHER" id="PTHR43199">
    <property type="entry name" value="GLUTATHIONE HYDROLASE"/>
    <property type="match status" value="1"/>
</dbReference>
<accession>A0ABU7RF57</accession>
<comment type="similarity">
    <text evidence="3 9">Belongs to the gamma-glutamyltransferase family.</text>
</comment>
<keyword evidence="10" id="KW-0472">Membrane</keyword>
<protein>
    <recommendedName>
        <fullName evidence="9">Glutathione hydrolase proenzyme</fullName>
        <ecNumber evidence="9">2.3.2.2</ecNumber>
        <ecNumber evidence="9">3.4.19.13</ecNumber>
    </recommendedName>
    <component>
        <recommendedName>
            <fullName evidence="9">Glutathione hydrolase large chain</fullName>
        </recommendedName>
    </component>
    <component>
        <recommendedName>
            <fullName evidence="9">Glutathione hydrolase small chain</fullName>
        </recommendedName>
    </component>
</protein>
<dbReference type="Proteomes" id="UP001357452">
    <property type="component" value="Unassembled WGS sequence"/>
</dbReference>
<evidence type="ECO:0000313" key="11">
    <source>
        <dbReference type="EMBL" id="MEE6186637.1"/>
    </source>
</evidence>
<sequence>MAASIHPYAYFSPTRNTRYWVLSIFMLLLHFISSAQLNRVFYESNKIVTAKNGAVVSAHPLASKAGLLVLQKGGNAVDAAIATQWALAVVYPGAGNIGGGGFMVAYLKNKEAIALDYREMAPAAAHRDMYLDENGNHIIEKSLYGHLASGVPGTVAGLFAAHKYAKLPMKVLMEPAIELAEKGFAITETEAETLNRAQKDFIKYNTIQPVFVKPEGWKKGDLLIQKDLANTLKRISDHGEKEFYEGKTAQLIVEEMQRGKGLITLDDLKNYKAKFRTPHIFDYRGYTIIGMPMPSSGGILLHQMLKMIEPYAINKMGFHTPQSVQLMIEVERRAYADRAKYMGDADFYNVPATELTSKAYLKKRMKNYKPNIAGNSKDIIEGVIPGYESEETTHLSVIDKEGNAVAVTTTLNNHYGSRTVVGGAGFILNDEMDDFSAKPGTPNLYGAVGGKANAIEPGKRMLSSMTPTIVLKNKKPYLVAGTPGGTTIPTSVFQTILNIIDFKMSTDDAVNKPKFHHQWLPDEVYIEQNFPKATAEALTKMGYKLKERKSIGRTEVIKVLPDGSFEAVADRRGDDSAEGW</sequence>
<dbReference type="NCBIfam" id="TIGR00066">
    <property type="entry name" value="g_glut_trans"/>
    <property type="match status" value="1"/>
</dbReference>
<comment type="PTM">
    <text evidence="9">Cleaved by autocatalysis into a large and a small subunit.</text>
</comment>
<comment type="catalytic activity">
    <reaction evidence="1 9">
        <text>an S-substituted glutathione + H2O = an S-substituted L-cysteinylglycine + L-glutamate</text>
        <dbReference type="Rhea" id="RHEA:59468"/>
        <dbReference type="ChEBI" id="CHEBI:15377"/>
        <dbReference type="ChEBI" id="CHEBI:29985"/>
        <dbReference type="ChEBI" id="CHEBI:90779"/>
        <dbReference type="ChEBI" id="CHEBI:143103"/>
        <dbReference type="EC" id="3.4.19.13"/>
    </reaction>
</comment>
<dbReference type="Gene3D" id="3.60.20.40">
    <property type="match status" value="1"/>
</dbReference>
<keyword evidence="7 9" id="KW-0012">Acyltransferase</keyword>
<dbReference type="RefSeq" id="WP_330974044.1">
    <property type="nucleotide sequence ID" value="NZ_JAZGLY010000002.1"/>
</dbReference>
<dbReference type="InterPro" id="IPR029055">
    <property type="entry name" value="Ntn_hydrolases_N"/>
</dbReference>